<comment type="caution">
    <text evidence="2">The sequence shown here is derived from an EMBL/GenBank/DDBJ whole genome shotgun (WGS) entry which is preliminary data.</text>
</comment>
<feature type="transmembrane region" description="Helical" evidence="1">
    <location>
        <begin position="79"/>
        <end position="100"/>
    </location>
</feature>
<evidence type="ECO:0000256" key="1">
    <source>
        <dbReference type="SAM" id="Phobius"/>
    </source>
</evidence>
<accession>A0ABT7G5P6</accession>
<evidence type="ECO:0000313" key="2">
    <source>
        <dbReference type="EMBL" id="MDK5169085.1"/>
    </source>
</evidence>
<gene>
    <name evidence="2" type="ORF">P9921_01080</name>
</gene>
<organism evidence="2 3">
    <name type="scientific">Serratia nevei</name>
    <dbReference type="NCBI Taxonomy" id="2703794"/>
    <lineage>
        <taxon>Bacteria</taxon>
        <taxon>Pseudomonadati</taxon>
        <taxon>Pseudomonadota</taxon>
        <taxon>Gammaproteobacteria</taxon>
        <taxon>Enterobacterales</taxon>
        <taxon>Yersiniaceae</taxon>
        <taxon>Serratia</taxon>
    </lineage>
</organism>
<keyword evidence="1" id="KW-1133">Transmembrane helix</keyword>
<dbReference type="RefSeq" id="WP_285098052.1">
    <property type="nucleotide sequence ID" value="NZ_JARTOI010000001.1"/>
</dbReference>
<name>A0ABT7G5P6_9GAMM</name>
<protein>
    <submittedName>
        <fullName evidence="2">Uncharacterized protein</fullName>
    </submittedName>
</protein>
<dbReference type="EMBL" id="JARTOI010000001">
    <property type="protein sequence ID" value="MDK5169085.1"/>
    <property type="molecule type" value="Genomic_DNA"/>
</dbReference>
<feature type="transmembrane region" description="Helical" evidence="1">
    <location>
        <begin position="56"/>
        <end position="73"/>
    </location>
</feature>
<dbReference type="Proteomes" id="UP001174748">
    <property type="component" value="Unassembled WGS sequence"/>
</dbReference>
<keyword evidence="1" id="KW-0472">Membrane</keyword>
<keyword evidence="3" id="KW-1185">Reference proteome</keyword>
<reference evidence="2" key="1">
    <citation type="submission" date="2023-01" db="EMBL/GenBank/DDBJ databases">
        <title>Genomic dissection of endemic carbapenem resistance: metallo-beta-lactamase gene dissemination through clonal, plasmid and integron transfer pathways.</title>
        <authorList>
            <person name="Macesic N."/>
        </authorList>
    </citation>
    <scope>NUCLEOTIDE SEQUENCE</scope>
    <source>
        <strain evidence="2">CPO382</strain>
    </source>
</reference>
<sequence length="121" mass="13686">MKINNPRIKDILLWNTALIAGGFIGGPTIYVYTMMAVFFAYTLFAFTREFQGGKHPIINCLVFSAFGIVNLMLFDRAGFGLWMTSILYLYGLFFIMLPLARAAKAKFQANHSFTTKGENHE</sequence>
<keyword evidence="1" id="KW-0812">Transmembrane</keyword>
<feature type="transmembrane region" description="Helical" evidence="1">
    <location>
        <begin position="12"/>
        <end position="44"/>
    </location>
</feature>
<proteinExistence type="predicted"/>
<evidence type="ECO:0000313" key="3">
    <source>
        <dbReference type="Proteomes" id="UP001174748"/>
    </source>
</evidence>